<comment type="caution">
    <text evidence="1">The sequence shown here is derived from an EMBL/GenBank/DDBJ whole genome shotgun (WGS) entry which is preliminary data.</text>
</comment>
<evidence type="ECO:0000313" key="1">
    <source>
        <dbReference type="EMBL" id="CAH0057681.1"/>
    </source>
</evidence>
<keyword evidence="2" id="KW-1185">Reference proteome</keyword>
<sequence length="412" mass="47608">MVCRKTREHVKKTHQYRLVRCGRFFRPKRLYDVVPTNPDTDTFVIPMHGGKSAPFPRNVPHPQGVKHGATPPEKIQHMRKLILFDPEMEPIRAVFTKGVPIDRLLSELNVPPQTAWAPAQSEQDELIPIDADWPERFSKLNDLTYVTRKTHYSWWIGGEYHVHGPDVGLEYYEKMGICDDTGTTWAFDETNSFRLNIWHFALNRRKGADPNFKTPGYLAPWYYKSIKMKYSRNTSAVVPKIGLRGYSYNTSSCGGFWAGYRLYLGKHPRLEFSPLVWDDVKEYLDAFQTHEDNREDCSIPTVKGTEKHYRVKGVEPSSPEMIVKISIIRPGEEAPPSHPHHCWEPVAGDFSNCGNLQGVDWRLTVPISPPPAKEEFKKFMAPGFNRLVSDKDKLLLCEREEKLLKNLNRFRI</sequence>
<dbReference type="OrthoDB" id="5090029at2759"/>
<protein>
    <submittedName>
        <fullName evidence="1">Uncharacterized protein</fullName>
    </submittedName>
</protein>
<proteinExistence type="predicted"/>
<name>A0A9P0ENH8_9HYPO</name>
<gene>
    <name evidence="1" type="ORF">CSOL1703_00007470</name>
</gene>
<dbReference type="Proteomes" id="UP000775872">
    <property type="component" value="Unassembled WGS sequence"/>
</dbReference>
<dbReference type="AlphaFoldDB" id="A0A9P0ENH8"/>
<evidence type="ECO:0000313" key="2">
    <source>
        <dbReference type="Proteomes" id="UP000775872"/>
    </source>
</evidence>
<accession>A0A9P0ENH8</accession>
<reference evidence="1" key="1">
    <citation type="submission" date="2021-10" db="EMBL/GenBank/DDBJ databases">
        <authorList>
            <person name="Piombo E."/>
        </authorList>
    </citation>
    <scope>NUCLEOTIDE SEQUENCE</scope>
</reference>
<organism evidence="1 2">
    <name type="scientific">Clonostachys solani</name>
    <dbReference type="NCBI Taxonomy" id="160281"/>
    <lineage>
        <taxon>Eukaryota</taxon>
        <taxon>Fungi</taxon>
        <taxon>Dikarya</taxon>
        <taxon>Ascomycota</taxon>
        <taxon>Pezizomycotina</taxon>
        <taxon>Sordariomycetes</taxon>
        <taxon>Hypocreomycetidae</taxon>
        <taxon>Hypocreales</taxon>
        <taxon>Bionectriaceae</taxon>
        <taxon>Clonostachys</taxon>
    </lineage>
</organism>
<dbReference type="EMBL" id="CABFOC020000074">
    <property type="protein sequence ID" value="CAH0057681.1"/>
    <property type="molecule type" value="Genomic_DNA"/>
</dbReference>